<dbReference type="Proteomes" id="UP000004995">
    <property type="component" value="Unassembled WGS sequence"/>
</dbReference>
<evidence type="ECO:0000256" key="1">
    <source>
        <dbReference type="SAM" id="MobiDB-lite"/>
    </source>
</evidence>
<name>K3ZAK1_SETIT</name>
<proteinExistence type="predicted"/>
<feature type="region of interest" description="Disordered" evidence="1">
    <location>
        <begin position="1"/>
        <end position="94"/>
    </location>
</feature>
<accession>K3ZAK1</accession>
<keyword evidence="3" id="KW-1185">Reference proteome</keyword>
<feature type="compositionally biased region" description="Basic and acidic residues" evidence="1">
    <location>
        <begin position="1"/>
        <end position="13"/>
    </location>
</feature>
<evidence type="ECO:0008006" key="4">
    <source>
        <dbReference type="Google" id="ProtNLM"/>
    </source>
</evidence>
<dbReference type="PANTHER" id="PTHR31248:SF32">
    <property type="entry name" value="GLYCINE-RICH PROTEIN A3"/>
    <property type="match status" value="1"/>
</dbReference>
<dbReference type="HOGENOM" id="CLU_147020_0_0_1"/>
<evidence type="ECO:0000313" key="3">
    <source>
        <dbReference type="Proteomes" id="UP000004995"/>
    </source>
</evidence>
<organism evidence="2 3">
    <name type="scientific">Setaria italica</name>
    <name type="common">Foxtail millet</name>
    <name type="synonym">Panicum italicum</name>
    <dbReference type="NCBI Taxonomy" id="4555"/>
    <lineage>
        <taxon>Eukaryota</taxon>
        <taxon>Viridiplantae</taxon>
        <taxon>Streptophyta</taxon>
        <taxon>Embryophyta</taxon>
        <taxon>Tracheophyta</taxon>
        <taxon>Spermatophyta</taxon>
        <taxon>Magnoliopsida</taxon>
        <taxon>Liliopsida</taxon>
        <taxon>Poales</taxon>
        <taxon>Poaceae</taxon>
        <taxon>PACMAD clade</taxon>
        <taxon>Panicoideae</taxon>
        <taxon>Panicodae</taxon>
        <taxon>Paniceae</taxon>
        <taxon>Cenchrinae</taxon>
        <taxon>Setaria</taxon>
    </lineage>
</organism>
<sequence>MGGGKDKHGESDKGLFSNIMHGVGGGHGYPHQGYPPQGYPPPPGAYPPPPGAYPPPPGAYPPPPGAYPPQHGYPQPGGYPPHGGYPPAGYPGSSHQGMNCSSILCLAFKSTESSEWIAIAFLLNSIKYLCFFCFQIKNGIGSLH</sequence>
<reference evidence="2" key="2">
    <citation type="submission" date="2018-08" db="UniProtKB">
        <authorList>
            <consortium name="EnsemblPlants"/>
        </authorList>
    </citation>
    <scope>IDENTIFICATION</scope>
    <source>
        <strain evidence="2">Yugu1</strain>
    </source>
</reference>
<dbReference type="EnsemblPlants" id="KQL13103">
    <property type="protein sequence ID" value="KQL13103"/>
    <property type="gene ID" value="SETIT_023268mg"/>
</dbReference>
<dbReference type="AlphaFoldDB" id="K3ZAK1"/>
<evidence type="ECO:0000313" key="2">
    <source>
        <dbReference type="EnsemblPlants" id="KQL13103"/>
    </source>
</evidence>
<reference evidence="3" key="1">
    <citation type="journal article" date="2012" name="Nat. Biotechnol.">
        <title>Reference genome sequence of the model plant Setaria.</title>
        <authorList>
            <person name="Bennetzen J.L."/>
            <person name="Schmutz J."/>
            <person name="Wang H."/>
            <person name="Percifield R."/>
            <person name="Hawkins J."/>
            <person name="Pontaroli A.C."/>
            <person name="Estep M."/>
            <person name="Feng L."/>
            <person name="Vaughn J.N."/>
            <person name="Grimwood J."/>
            <person name="Jenkins J."/>
            <person name="Barry K."/>
            <person name="Lindquist E."/>
            <person name="Hellsten U."/>
            <person name="Deshpande S."/>
            <person name="Wang X."/>
            <person name="Wu X."/>
            <person name="Mitros T."/>
            <person name="Triplett J."/>
            <person name="Yang X."/>
            <person name="Ye C.Y."/>
            <person name="Mauro-Herrera M."/>
            <person name="Wang L."/>
            <person name="Li P."/>
            <person name="Sharma M."/>
            <person name="Sharma R."/>
            <person name="Ronald P.C."/>
            <person name="Panaud O."/>
            <person name="Kellogg E.A."/>
            <person name="Brutnell T.P."/>
            <person name="Doust A.N."/>
            <person name="Tuskan G.A."/>
            <person name="Rokhsar D."/>
            <person name="Devos K.M."/>
        </authorList>
    </citation>
    <scope>NUCLEOTIDE SEQUENCE [LARGE SCALE GENOMIC DNA]</scope>
    <source>
        <strain evidence="3">cv. Yugu1</strain>
    </source>
</reference>
<dbReference type="PANTHER" id="PTHR31248">
    <property type="entry name" value="DOMAIN PROTEIN, PUTATIVE (AFU_ORTHOLOGUE AFUA_5G04290)-RELATED"/>
    <property type="match status" value="1"/>
</dbReference>
<feature type="compositionally biased region" description="Pro residues" evidence="1">
    <location>
        <begin position="37"/>
        <end position="67"/>
    </location>
</feature>
<dbReference type="EMBL" id="AGNK02001426">
    <property type="status" value="NOT_ANNOTATED_CDS"/>
    <property type="molecule type" value="Genomic_DNA"/>
</dbReference>
<dbReference type="Gramene" id="KQL13103">
    <property type="protein sequence ID" value="KQL13103"/>
    <property type="gene ID" value="SETIT_023268mg"/>
</dbReference>
<gene>
    <name evidence="2" type="primary">LOC101761320</name>
</gene>
<protein>
    <recommendedName>
        <fullName evidence="4">Rhodopsin</fullName>
    </recommendedName>
</protein>